<dbReference type="InterPro" id="IPR000719">
    <property type="entry name" value="Prot_kinase_dom"/>
</dbReference>
<comment type="caution">
    <text evidence="3">The sequence shown here is derived from an EMBL/GenBank/DDBJ whole genome shotgun (WGS) entry which is preliminary data.</text>
</comment>
<feature type="region of interest" description="Disordered" evidence="1">
    <location>
        <begin position="1"/>
        <end position="110"/>
    </location>
</feature>
<evidence type="ECO:0000313" key="4">
    <source>
        <dbReference type="Proteomes" id="UP001162483"/>
    </source>
</evidence>
<dbReference type="PROSITE" id="PS50011">
    <property type="entry name" value="PROTEIN_KINASE_DOM"/>
    <property type="match status" value="1"/>
</dbReference>
<keyword evidence="4" id="KW-1185">Reference proteome</keyword>
<feature type="compositionally biased region" description="Basic and acidic residues" evidence="1">
    <location>
        <begin position="61"/>
        <end position="71"/>
    </location>
</feature>
<dbReference type="Proteomes" id="UP001162483">
    <property type="component" value="Unassembled WGS sequence"/>
</dbReference>
<dbReference type="SUPFAM" id="SSF56112">
    <property type="entry name" value="Protein kinase-like (PK-like)"/>
    <property type="match status" value="1"/>
</dbReference>
<evidence type="ECO:0000256" key="1">
    <source>
        <dbReference type="SAM" id="MobiDB-lite"/>
    </source>
</evidence>
<reference evidence="3" key="1">
    <citation type="submission" date="2023-05" db="EMBL/GenBank/DDBJ databases">
        <authorList>
            <person name="Stuckert A."/>
        </authorList>
    </citation>
    <scope>NUCLEOTIDE SEQUENCE</scope>
</reference>
<dbReference type="EMBL" id="CATNWA010017168">
    <property type="protein sequence ID" value="CAI9598516.1"/>
    <property type="molecule type" value="Genomic_DNA"/>
</dbReference>
<accession>A0ABN9FSR2</accession>
<gene>
    <name evidence="3" type="ORF">SPARVUS_LOCUS12405409</name>
</gene>
<feature type="compositionally biased region" description="Low complexity" evidence="1">
    <location>
        <begin position="78"/>
        <end position="93"/>
    </location>
</feature>
<dbReference type="InterPro" id="IPR011009">
    <property type="entry name" value="Kinase-like_dom_sf"/>
</dbReference>
<organism evidence="3 4">
    <name type="scientific">Staurois parvus</name>
    <dbReference type="NCBI Taxonomy" id="386267"/>
    <lineage>
        <taxon>Eukaryota</taxon>
        <taxon>Metazoa</taxon>
        <taxon>Chordata</taxon>
        <taxon>Craniata</taxon>
        <taxon>Vertebrata</taxon>
        <taxon>Euteleostomi</taxon>
        <taxon>Amphibia</taxon>
        <taxon>Batrachia</taxon>
        <taxon>Anura</taxon>
        <taxon>Neobatrachia</taxon>
        <taxon>Ranoidea</taxon>
        <taxon>Ranidae</taxon>
        <taxon>Staurois</taxon>
    </lineage>
</organism>
<sequence length="139" mass="15078">MGLKESPRNCPEIPSGFMPGSQRSSILSLGNRISSESGISGTASSSFEVTFHTSCPTPSNPERKSVERGLDRLSLTDSQVSSQSSSSSVSSGSNRFQNPLNDFKDVSKLDSGSFGRVFKTRKILDDMDYAVKEIPVKHR</sequence>
<feature type="non-terminal residue" evidence="3">
    <location>
        <position position="139"/>
    </location>
</feature>
<protein>
    <recommendedName>
        <fullName evidence="2">Protein kinase domain-containing protein</fullName>
    </recommendedName>
</protein>
<evidence type="ECO:0000259" key="2">
    <source>
        <dbReference type="PROSITE" id="PS50011"/>
    </source>
</evidence>
<evidence type="ECO:0000313" key="3">
    <source>
        <dbReference type="EMBL" id="CAI9598516.1"/>
    </source>
</evidence>
<feature type="compositionally biased region" description="Polar residues" evidence="1">
    <location>
        <begin position="47"/>
        <end position="57"/>
    </location>
</feature>
<feature type="domain" description="Protein kinase" evidence="2">
    <location>
        <begin position="103"/>
        <end position="139"/>
    </location>
</feature>
<feature type="compositionally biased region" description="Polar residues" evidence="1">
    <location>
        <begin position="21"/>
        <end position="32"/>
    </location>
</feature>
<proteinExistence type="predicted"/>
<name>A0ABN9FSR2_9NEOB</name>
<feature type="compositionally biased region" description="Low complexity" evidence="1">
    <location>
        <begin position="33"/>
        <end position="46"/>
    </location>
</feature>
<dbReference type="Gene3D" id="3.30.200.20">
    <property type="entry name" value="Phosphorylase Kinase, domain 1"/>
    <property type="match status" value="1"/>
</dbReference>